<keyword evidence="7" id="KW-1185">Reference proteome</keyword>
<feature type="transmembrane region" description="Helical" evidence="6">
    <location>
        <begin position="63"/>
        <end position="91"/>
    </location>
</feature>
<keyword evidence="4 6" id="KW-0472">Membrane</keyword>
<dbReference type="AlphaFoldDB" id="A0A1I8J294"/>
<evidence type="ECO:0000313" key="9">
    <source>
        <dbReference type="WBParaSite" id="maker-uti_cns_0045505-snap-gene-0.20-mRNA-1"/>
    </source>
</evidence>
<evidence type="ECO:0000313" key="8">
    <source>
        <dbReference type="WBParaSite" id="maker-uti_cns_0000148-snap-gene-0.5-mRNA-1"/>
    </source>
</evidence>
<evidence type="ECO:0000256" key="2">
    <source>
        <dbReference type="ARBA" id="ARBA00022692"/>
    </source>
</evidence>
<dbReference type="GO" id="GO:0038023">
    <property type="term" value="F:signaling receptor activity"/>
    <property type="evidence" value="ECO:0007669"/>
    <property type="project" value="UniProtKB-ARBA"/>
</dbReference>
<dbReference type="InterPro" id="IPR013604">
    <property type="entry name" value="7TM_chemorcpt"/>
</dbReference>
<dbReference type="GO" id="GO:0050909">
    <property type="term" value="P:sensory perception of taste"/>
    <property type="evidence" value="ECO:0007669"/>
    <property type="project" value="InterPro"/>
</dbReference>
<proteinExistence type="predicted"/>
<evidence type="ECO:0000256" key="6">
    <source>
        <dbReference type="SAM" id="Phobius"/>
    </source>
</evidence>
<evidence type="ECO:0000256" key="1">
    <source>
        <dbReference type="ARBA" id="ARBA00004141"/>
    </source>
</evidence>
<dbReference type="PANTHER" id="PTHR21421">
    <property type="entry name" value="GUSTATORY RECEPTOR"/>
    <property type="match status" value="1"/>
</dbReference>
<dbReference type="Proteomes" id="UP000095280">
    <property type="component" value="Unplaced"/>
</dbReference>
<evidence type="ECO:0000256" key="3">
    <source>
        <dbReference type="ARBA" id="ARBA00022989"/>
    </source>
</evidence>
<dbReference type="WBParaSite" id="maker-uti_cns_0045505-snap-gene-0.20-mRNA-1">
    <property type="protein sequence ID" value="maker-uti_cns_0045505-snap-gene-0.20-mRNA-1"/>
    <property type="gene ID" value="maker-uti_cns_0045505-snap-gene-0.20"/>
</dbReference>
<sequence length="180" mass="20057">VEESSGLSADCAAAYRLYYLKITEVVSRLDSLLRHYVGITLIFVLFAVMLILNALLDFNTMSLLAAVVMMFWFVAGLFILGMVVFVCGHILNLAKKPLEILHRLEITSKNDKEIMIFLHAVSNNECGLTCSNFFVIDYSLLVSMASLFMTYFVLIIQTRQMASSAQTSAPCNCSSSRSLL</sequence>
<keyword evidence="2 6" id="KW-0812">Transmembrane</keyword>
<evidence type="ECO:0000313" key="7">
    <source>
        <dbReference type="Proteomes" id="UP000095280"/>
    </source>
</evidence>
<evidence type="ECO:0000256" key="4">
    <source>
        <dbReference type="ARBA" id="ARBA00023136"/>
    </source>
</evidence>
<keyword evidence="3 6" id="KW-1133">Transmembrane helix</keyword>
<dbReference type="WBParaSite" id="maker-uti_cns_0000148-snap-gene-0.5-mRNA-1">
    <property type="protein sequence ID" value="maker-uti_cns_0000148-snap-gene-0.5-mRNA-1"/>
    <property type="gene ID" value="maker-uti_cns_0000148-snap-gene-0.5"/>
</dbReference>
<protein>
    <submittedName>
        <fullName evidence="8 9">Gustatory receptor</fullName>
    </submittedName>
</protein>
<dbReference type="GO" id="GO:0051606">
    <property type="term" value="P:detection of stimulus"/>
    <property type="evidence" value="ECO:0007669"/>
    <property type="project" value="UniProtKB-ARBA"/>
</dbReference>
<feature type="transmembrane region" description="Helical" evidence="6">
    <location>
        <begin position="36"/>
        <end position="56"/>
    </location>
</feature>
<name>A0A1I8J294_9PLAT</name>
<organism evidence="7 9">
    <name type="scientific">Macrostomum lignano</name>
    <dbReference type="NCBI Taxonomy" id="282301"/>
    <lineage>
        <taxon>Eukaryota</taxon>
        <taxon>Metazoa</taxon>
        <taxon>Spiralia</taxon>
        <taxon>Lophotrochozoa</taxon>
        <taxon>Platyhelminthes</taxon>
        <taxon>Rhabditophora</taxon>
        <taxon>Macrostomorpha</taxon>
        <taxon>Macrostomida</taxon>
        <taxon>Macrostomidae</taxon>
        <taxon>Macrostomum</taxon>
    </lineage>
</organism>
<evidence type="ECO:0000256" key="5">
    <source>
        <dbReference type="ARBA" id="ARBA00023170"/>
    </source>
</evidence>
<feature type="transmembrane region" description="Helical" evidence="6">
    <location>
        <begin position="138"/>
        <end position="156"/>
    </location>
</feature>
<keyword evidence="5" id="KW-0675">Receptor</keyword>
<comment type="subcellular location">
    <subcellularLocation>
        <location evidence="1">Membrane</location>
        <topology evidence="1">Multi-pass membrane protein</topology>
    </subcellularLocation>
</comment>
<dbReference type="GO" id="GO:0016020">
    <property type="term" value="C:membrane"/>
    <property type="evidence" value="ECO:0007669"/>
    <property type="project" value="UniProtKB-SubCell"/>
</dbReference>
<accession>A0A1I8J294</accession>
<dbReference type="PANTHER" id="PTHR21421:SF29">
    <property type="entry name" value="GUSTATORY RECEPTOR 5A FOR TREHALOSE-RELATED"/>
    <property type="match status" value="1"/>
</dbReference>
<reference evidence="8 9" key="1">
    <citation type="submission" date="2016-11" db="UniProtKB">
        <authorList>
            <consortium name="WormBaseParasite"/>
        </authorList>
    </citation>
    <scope>IDENTIFICATION</scope>
</reference>
<dbReference type="Pfam" id="PF08395">
    <property type="entry name" value="7tm_7"/>
    <property type="match status" value="1"/>
</dbReference>